<feature type="coiled-coil region" evidence="10">
    <location>
        <begin position="44"/>
        <end position="71"/>
    </location>
</feature>
<dbReference type="PANTHER" id="PTHR12825">
    <property type="entry name" value="BNIP1-RELATED"/>
    <property type="match status" value="1"/>
</dbReference>
<evidence type="ECO:0000256" key="5">
    <source>
        <dbReference type="ARBA" id="ARBA00022892"/>
    </source>
</evidence>
<evidence type="ECO:0000256" key="9">
    <source>
        <dbReference type="ARBA" id="ARBA00037934"/>
    </source>
</evidence>
<feature type="region of interest" description="Disordered" evidence="11">
    <location>
        <begin position="308"/>
        <end position="348"/>
    </location>
</feature>
<evidence type="ECO:0000256" key="7">
    <source>
        <dbReference type="ARBA" id="ARBA00023054"/>
    </source>
</evidence>
<feature type="compositionally biased region" description="Basic and acidic residues" evidence="11">
    <location>
        <begin position="330"/>
        <end position="348"/>
    </location>
</feature>
<keyword evidence="8 12" id="KW-0472">Membrane</keyword>
<evidence type="ECO:0000259" key="13">
    <source>
        <dbReference type="Pfam" id="PF03908"/>
    </source>
</evidence>
<reference evidence="14" key="1">
    <citation type="submission" date="2014-08" db="EMBL/GenBank/DDBJ databases">
        <authorList>
            <person name="Sharma Rahul"/>
            <person name="Thines Marco"/>
        </authorList>
    </citation>
    <scope>NUCLEOTIDE SEQUENCE</scope>
</reference>
<comment type="subcellular location">
    <subcellularLocation>
        <location evidence="1">Endoplasmic reticulum membrane</location>
        <topology evidence="1">Single-pass type IV membrane protein</topology>
    </subcellularLocation>
</comment>
<dbReference type="InterPro" id="IPR056173">
    <property type="entry name" value="Sec20_C"/>
</dbReference>
<dbReference type="GO" id="GO:0031201">
    <property type="term" value="C:SNARE complex"/>
    <property type="evidence" value="ECO:0007669"/>
    <property type="project" value="TreeGrafter"/>
</dbReference>
<keyword evidence="2" id="KW-0813">Transport</keyword>
<evidence type="ECO:0000256" key="3">
    <source>
        <dbReference type="ARBA" id="ARBA00022692"/>
    </source>
</evidence>
<keyword evidence="5" id="KW-0931">ER-Golgi transport</keyword>
<proteinExistence type="inferred from homology"/>
<feature type="transmembrane region" description="Helical" evidence="12">
    <location>
        <begin position="206"/>
        <end position="223"/>
    </location>
</feature>
<sequence>MAPLPPSESPVILKIERLLNDVSVHQIPLLKSCTGPYNRHQELAKEIRGDLVRIERLLVTLEEEADDQDSERARLVVRSIFDQLSRKLDSARIEYRSALLTSKKSIDSNPAAIREELLYSKNRSAESTQADDPLQEKANQVTVALRQTTEMMKDEIDRSVLSAQLLDESTATLRSTTNLYETYSSLLQASSSLLTALEQANYTDRILIIAAVLFFLLVCGYILKKRVLDKAVGGLTYIIGGPGGAAKKAAKSAAKDVVQPTIGKILNQGTSSVLEKASTSTTPLSSQVTSVLAQTVVLTTATTNIISPASTSSASSSLPEQGQLLEEEREMLHEDYTEESRVGHRDEL</sequence>
<evidence type="ECO:0000313" key="14">
    <source>
        <dbReference type="EMBL" id="CDZ98394.1"/>
    </source>
</evidence>
<dbReference type="GO" id="GO:0006890">
    <property type="term" value="P:retrograde vesicle-mediated transport, Golgi to endoplasmic reticulum"/>
    <property type="evidence" value="ECO:0007669"/>
    <property type="project" value="InterPro"/>
</dbReference>
<dbReference type="Pfam" id="PF03908">
    <property type="entry name" value="Sec20"/>
    <property type="match status" value="1"/>
</dbReference>
<dbReference type="GO" id="GO:0005789">
    <property type="term" value="C:endoplasmic reticulum membrane"/>
    <property type="evidence" value="ECO:0007669"/>
    <property type="project" value="UniProtKB-SubCell"/>
</dbReference>
<evidence type="ECO:0000256" key="4">
    <source>
        <dbReference type="ARBA" id="ARBA00022824"/>
    </source>
</evidence>
<evidence type="ECO:0000256" key="11">
    <source>
        <dbReference type="SAM" id="MobiDB-lite"/>
    </source>
</evidence>
<keyword evidence="6 12" id="KW-1133">Transmembrane helix</keyword>
<keyword evidence="4" id="KW-0256">Endoplasmic reticulum</keyword>
<accession>A0A0F7SLW6</accession>
<organism evidence="14">
    <name type="scientific">Phaffia rhodozyma</name>
    <name type="common">Yeast</name>
    <name type="synonym">Xanthophyllomyces dendrorhous</name>
    <dbReference type="NCBI Taxonomy" id="264483"/>
    <lineage>
        <taxon>Eukaryota</taxon>
        <taxon>Fungi</taxon>
        <taxon>Dikarya</taxon>
        <taxon>Basidiomycota</taxon>
        <taxon>Agaricomycotina</taxon>
        <taxon>Tremellomycetes</taxon>
        <taxon>Cystofilobasidiales</taxon>
        <taxon>Mrakiaceae</taxon>
        <taxon>Phaffia</taxon>
    </lineage>
</organism>
<dbReference type="AlphaFoldDB" id="A0A0F7SLW6"/>
<keyword evidence="3 12" id="KW-0812">Transmembrane</keyword>
<feature type="domain" description="Sec20 C-terminal" evidence="13">
    <location>
        <begin position="137"/>
        <end position="227"/>
    </location>
</feature>
<name>A0A0F7SLW6_PHARH</name>
<dbReference type="GO" id="GO:0005484">
    <property type="term" value="F:SNAP receptor activity"/>
    <property type="evidence" value="ECO:0007669"/>
    <property type="project" value="InterPro"/>
</dbReference>
<evidence type="ECO:0000256" key="6">
    <source>
        <dbReference type="ARBA" id="ARBA00022989"/>
    </source>
</evidence>
<protein>
    <submittedName>
        <fullName evidence="14">SEC20</fullName>
    </submittedName>
</protein>
<dbReference type="InterPro" id="IPR005606">
    <property type="entry name" value="Sec20"/>
</dbReference>
<dbReference type="EMBL" id="LN483345">
    <property type="protein sequence ID" value="CDZ98394.1"/>
    <property type="molecule type" value="Genomic_DNA"/>
</dbReference>
<evidence type="ECO:0000256" key="2">
    <source>
        <dbReference type="ARBA" id="ARBA00022448"/>
    </source>
</evidence>
<evidence type="ECO:0000256" key="12">
    <source>
        <dbReference type="SAM" id="Phobius"/>
    </source>
</evidence>
<evidence type="ECO:0000256" key="10">
    <source>
        <dbReference type="SAM" id="Coils"/>
    </source>
</evidence>
<dbReference type="PANTHER" id="PTHR12825:SF0">
    <property type="entry name" value="VESICLE TRANSPORT PROTEIN SEC20"/>
    <property type="match status" value="1"/>
</dbReference>
<evidence type="ECO:0000256" key="1">
    <source>
        <dbReference type="ARBA" id="ARBA00004163"/>
    </source>
</evidence>
<comment type="similarity">
    <text evidence="9">Belongs to the SEC20 family.</text>
</comment>
<feature type="compositionally biased region" description="Low complexity" evidence="11">
    <location>
        <begin position="308"/>
        <end position="317"/>
    </location>
</feature>
<keyword evidence="7 10" id="KW-0175">Coiled coil</keyword>
<evidence type="ECO:0000256" key="8">
    <source>
        <dbReference type="ARBA" id="ARBA00023136"/>
    </source>
</evidence>